<dbReference type="Proteomes" id="UP001304298">
    <property type="component" value="Unassembled WGS sequence"/>
</dbReference>
<evidence type="ECO:0000313" key="1">
    <source>
        <dbReference type="EMBL" id="MEA5363654.1"/>
    </source>
</evidence>
<proteinExistence type="predicted"/>
<name>A0ABU5RDH7_9PSEU</name>
<reference evidence="1 2" key="1">
    <citation type="submission" date="2023-12" db="EMBL/GenBank/DDBJ databases">
        <title>Amycolatopsis sp. V23-08.</title>
        <authorList>
            <person name="Somphong A."/>
        </authorList>
    </citation>
    <scope>NUCLEOTIDE SEQUENCE [LARGE SCALE GENOMIC DNA]</scope>
    <source>
        <strain evidence="1 2">V23-08</strain>
    </source>
</reference>
<gene>
    <name evidence="1" type="ORF">VA596_29260</name>
</gene>
<dbReference type="InterPro" id="IPR027417">
    <property type="entry name" value="P-loop_NTPase"/>
</dbReference>
<sequence>MTAHGGLTSIDGGATARALARPIGRLHSVDTGRDRVPGAAEFVVLVGGDRAGDPSAFGALREDAHVLSFDQALLGPGQELIARLRRELDTRVLPGLGAAYSPDFLAALLQTAVIHLRDRLTQVGDGRPVVVDSYYYKMLAQCRLSGVADNPMFDWWRSFPQPTRVFYLDIAPEKAWRRGYGCGLGPLSHYGARPTRDGFVAYQKDLRELMFAEFGALDVRVLDGTADVADTVREVRAEFLRR</sequence>
<evidence type="ECO:0000313" key="2">
    <source>
        <dbReference type="Proteomes" id="UP001304298"/>
    </source>
</evidence>
<dbReference type="RefSeq" id="WP_323331399.1">
    <property type="nucleotide sequence ID" value="NZ_JAYFSI010000007.1"/>
</dbReference>
<keyword evidence="2" id="KW-1185">Reference proteome</keyword>
<dbReference type="SUPFAM" id="SSF52540">
    <property type="entry name" value="P-loop containing nucleoside triphosphate hydrolases"/>
    <property type="match status" value="1"/>
</dbReference>
<organism evidence="1 2">
    <name type="scientific">Amycolatopsis heterodermiae</name>
    <dbReference type="NCBI Taxonomy" id="3110235"/>
    <lineage>
        <taxon>Bacteria</taxon>
        <taxon>Bacillati</taxon>
        <taxon>Actinomycetota</taxon>
        <taxon>Actinomycetes</taxon>
        <taxon>Pseudonocardiales</taxon>
        <taxon>Pseudonocardiaceae</taxon>
        <taxon>Amycolatopsis</taxon>
    </lineage>
</organism>
<dbReference type="EMBL" id="JAYFSI010000007">
    <property type="protein sequence ID" value="MEA5363654.1"/>
    <property type="molecule type" value="Genomic_DNA"/>
</dbReference>
<evidence type="ECO:0008006" key="3">
    <source>
        <dbReference type="Google" id="ProtNLM"/>
    </source>
</evidence>
<dbReference type="Gene3D" id="3.40.50.300">
    <property type="entry name" value="P-loop containing nucleotide triphosphate hydrolases"/>
    <property type="match status" value="1"/>
</dbReference>
<protein>
    <recommendedName>
        <fullName evidence="3">Thymidylate kinase</fullName>
    </recommendedName>
</protein>
<accession>A0ABU5RDH7</accession>
<comment type="caution">
    <text evidence="1">The sequence shown here is derived from an EMBL/GenBank/DDBJ whole genome shotgun (WGS) entry which is preliminary data.</text>
</comment>